<dbReference type="KEGG" id="sgs:AVL59_01365"/>
<dbReference type="STRING" id="68214.AVL59_01365"/>
<sequence>MLRPGVPSAFLGALWIRPWAVPASRAAETPRAAPTEMSPFSVRRVTVPRTAPAVAMEWR</sequence>
<reference evidence="1 2" key="1">
    <citation type="submission" date="2016-06" db="EMBL/GenBank/DDBJ databases">
        <title>Complete genome sequence of Streptomyces griseochromogenes ATCC 14511, the Blasticidin S producer.</title>
        <authorList>
            <person name="Wu L."/>
        </authorList>
    </citation>
    <scope>NUCLEOTIDE SEQUENCE [LARGE SCALE GENOMIC DNA]</scope>
    <source>
        <strain evidence="1 2">ATCC 14511</strain>
    </source>
</reference>
<dbReference type="AlphaFoldDB" id="A0A1B1APD9"/>
<evidence type="ECO:0000313" key="1">
    <source>
        <dbReference type="EMBL" id="ANP48395.1"/>
    </source>
</evidence>
<dbReference type="Proteomes" id="UP000092659">
    <property type="component" value="Chromosome"/>
</dbReference>
<organism evidence="1 2">
    <name type="scientific">Streptomyces griseochromogenes</name>
    <dbReference type="NCBI Taxonomy" id="68214"/>
    <lineage>
        <taxon>Bacteria</taxon>
        <taxon>Bacillati</taxon>
        <taxon>Actinomycetota</taxon>
        <taxon>Actinomycetes</taxon>
        <taxon>Kitasatosporales</taxon>
        <taxon>Streptomycetaceae</taxon>
        <taxon>Streptomyces</taxon>
    </lineage>
</organism>
<evidence type="ECO:0000313" key="2">
    <source>
        <dbReference type="Proteomes" id="UP000092659"/>
    </source>
</evidence>
<protein>
    <submittedName>
        <fullName evidence="1">Uncharacterized protein</fullName>
    </submittedName>
</protein>
<name>A0A1B1APD9_9ACTN</name>
<proteinExistence type="predicted"/>
<accession>A0A1B1APD9</accession>
<dbReference type="EMBL" id="CP016279">
    <property type="protein sequence ID" value="ANP48395.1"/>
    <property type="molecule type" value="Genomic_DNA"/>
</dbReference>
<gene>
    <name evidence="1" type="ORF">AVL59_01365</name>
</gene>